<dbReference type="Pfam" id="PF00126">
    <property type="entry name" value="HTH_1"/>
    <property type="match status" value="1"/>
</dbReference>
<proteinExistence type="inferred from homology"/>
<evidence type="ECO:0000256" key="3">
    <source>
        <dbReference type="ARBA" id="ARBA00023125"/>
    </source>
</evidence>
<dbReference type="Gene3D" id="3.40.190.290">
    <property type="match status" value="1"/>
</dbReference>
<dbReference type="Pfam" id="PF03466">
    <property type="entry name" value="LysR_substrate"/>
    <property type="match status" value="1"/>
</dbReference>
<evidence type="ECO:0000259" key="5">
    <source>
        <dbReference type="PROSITE" id="PS50931"/>
    </source>
</evidence>
<dbReference type="EMBL" id="JBELQE010000048">
    <property type="protein sequence ID" value="MER2249736.1"/>
    <property type="molecule type" value="Genomic_DNA"/>
</dbReference>
<dbReference type="PANTHER" id="PTHR30537">
    <property type="entry name" value="HTH-TYPE TRANSCRIPTIONAL REGULATOR"/>
    <property type="match status" value="1"/>
</dbReference>
<evidence type="ECO:0000313" key="7">
    <source>
        <dbReference type="Proteomes" id="UP001480955"/>
    </source>
</evidence>
<keyword evidence="7" id="KW-1185">Reference proteome</keyword>
<evidence type="ECO:0000256" key="1">
    <source>
        <dbReference type="ARBA" id="ARBA00009437"/>
    </source>
</evidence>
<comment type="caution">
    <text evidence="6">The sequence shown here is derived from an EMBL/GenBank/DDBJ whole genome shotgun (WGS) entry which is preliminary data.</text>
</comment>
<dbReference type="CDD" id="cd08422">
    <property type="entry name" value="PBP2_CrgA_like"/>
    <property type="match status" value="1"/>
</dbReference>
<dbReference type="SUPFAM" id="SSF46785">
    <property type="entry name" value="Winged helix' DNA-binding domain"/>
    <property type="match status" value="1"/>
</dbReference>
<evidence type="ECO:0000256" key="2">
    <source>
        <dbReference type="ARBA" id="ARBA00023015"/>
    </source>
</evidence>
<dbReference type="InterPro" id="IPR000847">
    <property type="entry name" value="LysR_HTH_N"/>
</dbReference>
<dbReference type="InterPro" id="IPR036388">
    <property type="entry name" value="WH-like_DNA-bd_sf"/>
</dbReference>
<keyword evidence="2" id="KW-0805">Transcription regulation</keyword>
<dbReference type="Proteomes" id="UP001480955">
    <property type="component" value="Unassembled WGS sequence"/>
</dbReference>
<dbReference type="InterPro" id="IPR036390">
    <property type="entry name" value="WH_DNA-bd_sf"/>
</dbReference>
<dbReference type="Gene3D" id="1.10.10.10">
    <property type="entry name" value="Winged helix-like DNA-binding domain superfamily/Winged helix DNA-binding domain"/>
    <property type="match status" value="1"/>
</dbReference>
<protein>
    <submittedName>
        <fullName evidence="6">LysR family transcriptional regulator</fullName>
    </submittedName>
</protein>
<dbReference type="InterPro" id="IPR058163">
    <property type="entry name" value="LysR-type_TF_proteobact-type"/>
</dbReference>
<accession>A0ABV1QK10</accession>
<sequence length="306" mass="33167">MDVDDLRAFARIADLLSVSAAARTLGRPKSSVSRSLARLEAELGLALVERSTRHLRLTDAGTLLLPHARRIITDVEEAVTAIGNYAGSPRGTLTINVPFTFAVGLLAPMLPTFLTRYPDVRVVLDVENRLIDLPVEAADLVIRIGTLPDSDFVARHLARIELWTCASPAYLAERGAPSTVADLSRHVLLSAFDRLMTWSYRQPGGQVEQVDVRPGNVVPEPTAMRTVLVGGAGIGRLPDFLAREAVSTGALVRLFPEAAEDTVDVHALYPSHRSLSSKVRVFIDALIRHLAVIRAQDASDVPAHAE</sequence>
<dbReference type="InterPro" id="IPR005119">
    <property type="entry name" value="LysR_subst-bd"/>
</dbReference>
<feature type="domain" description="HTH lysR-type" evidence="5">
    <location>
        <begin position="1"/>
        <end position="58"/>
    </location>
</feature>
<dbReference type="PROSITE" id="PS50931">
    <property type="entry name" value="HTH_LYSR"/>
    <property type="match status" value="1"/>
</dbReference>
<evidence type="ECO:0000256" key="4">
    <source>
        <dbReference type="ARBA" id="ARBA00023163"/>
    </source>
</evidence>
<keyword evidence="3" id="KW-0238">DNA-binding</keyword>
<dbReference type="RefSeq" id="WP_350393378.1">
    <property type="nucleotide sequence ID" value="NZ_JBELQE010000048.1"/>
</dbReference>
<reference evidence="6 7" key="1">
    <citation type="submission" date="2024-06" db="EMBL/GenBank/DDBJ databases">
        <authorList>
            <person name="Campbell A.G."/>
        </authorList>
    </citation>
    <scope>NUCLEOTIDE SEQUENCE [LARGE SCALE GENOMIC DNA]</scope>
    <source>
        <strain evidence="6 7">EM12</strain>
    </source>
</reference>
<name>A0ABV1QK10_9HYPH</name>
<dbReference type="SUPFAM" id="SSF53850">
    <property type="entry name" value="Periplasmic binding protein-like II"/>
    <property type="match status" value="1"/>
</dbReference>
<evidence type="ECO:0000313" key="6">
    <source>
        <dbReference type="EMBL" id="MER2249736.1"/>
    </source>
</evidence>
<organism evidence="6 7">
    <name type="scientific">Methylorubrum podarium</name>
    <dbReference type="NCBI Taxonomy" id="200476"/>
    <lineage>
        <taxon>Bacteria</taxon>
        <taxon>Pseudomonadati</taxon>
        <taxon>Pseudomonadota</taxon>
        <taxon>Alphaproteobacteria</taxon>
        <taxon>Hyphomicrobiales</taxon>
        <taxon>Methylobacteriaceae</taxon>
        <taxon>Methylorubrum</taxon>
    </lineage>
</organism>
<comment type="similarity">
    <text evidence="1">Belongs to the LysR transcriptional regulatory family.</text>
</comment>
<keyword evidence="4" id="KW-0804">Transcription</keyword>
<dbReference type="PANTHER" id="PTHR30537:SF5">
    <property type="entry name" value="HTH-TYPE TRANSCRIPTIONAL ACTIVATOR TTDR-RELATED"/>
    <property type="match status" value="1"/>
</dbReference>
<gene>
    <name evidence="6" type="ORF">ABS772_07395</name>
</gene>